<organism evidence="11 12">
    <name type="scientific">Candidatus Mcinerneyibacterium aminivorans</name>
    <dbReference type="NCBI Taxonomy" id="2703815"/>
    <lineage>
        <taxon>Bacteria</taxon>
        <taxon>Candidatus Macinerneyibacteriota</taxon>
        <taxon>Candidatus Mcinerneyibacteria</taxon>
        <taxon>Candidatus Mcinerneyibacteriales</taxon>
        <taxon>Candidatus Mcinerneyibacteriaceae</taxon>
        <taxon>Candidatus Mcinerneyibacterium</taxon>
    </lineage>
</organism>
<dbReference type="SUPFAM" id="SSF52540">
    <property type="entry name" value="P-loop containing nucleoside triphosphate hydrolases"/>
    <property type="match status" value="1"/>
</dbReference>
<feature type="transmembrane region" description="Helical" evidence="8">
    <location>
        <begin position="127"/>
        <end position="150"/>
    </location>
</feature>
<evidence type="ECO:0000256" key="7">
    <source>
        <dbReference type="ARBA" id="ARBA00023136"/>
    </source>
</evidence>
<keyword evidence="6 8" id="KW-1133">Transmembrane helix</keyword>
<evidence type="ECO:0000313" key="12">
    <source>
        <dbReference type="Proteomes" id="UP000324143"/>
    </source>
</evidence>
<dbReference type="Proteomes" id="UP000324143">
    <property type="component" value="Unassembled WGS sequence"/>
</dbReference>
<keyword evidence="4" id="KW-0547">Nucleotide-binding</keyword>
<comment type="caution">
    <text evidence="11">The sequence shown here is derived from an EMBL/GenBank/DDBJ whole genome shotgun (WGS) entry which is preliminary data.</text>
</comment>
<evidence type="ECO:0000256" key="2">
    <source>
        <dbReference type="ARBA" id="ARBA00022448"/>
    </source>
</evidence>
<evidence type="ECO:0000256" key="5">
    <source>
        <dbReference type="ARBA" id="ARBA00022840"/>
    </source>
</evidence>
<dbReference type="InterPro" id="IPR003439">
    <property type="entry name" value="ABC_transporter-like_ATP-bd"/>
</dbReference>
<keyword evidence="12" id="KW-1185">Reference proteome</keyword>
<dbReference type="Pfam" id="PF00005">
    <property type="entry name" value="ABC_tran"/>
    <property type="match status" value="1"/>
</dbReference>
<dbReference type="InterPro" id="IPR039421">
    <property type="entry name" value="Type_1_exporter"/>
</dbReference>
<dbReference type="InterPro" id="IPR011527">
    <property type="entry name" value="ABC1_TM_dom"/>
</dbReference>
<evidence type="ECO:0000256" key="4">
    <source>
        <dbReference type="ARBA" id="ARBA00022741"/>
    </source>
</evidence>
<dbReference type="CDD" id="cd18544">
    <property type="entry name" value="ABC_6TM_TmrA_like"/>
    <property type="match status" value="1"/>
</dbReference>
<dbReference type="SUPFAM" id="SSF90123">
    <property type="entry name" value="ABC transporter transmembrane region"/>
    <property type="match status" value="1"/>
</dbReference>
<dbReference type="GO" id="GO:0015421">
    <property type="term" value="F:ABC-type oligopeptide transporter activity"/>
    <property type="evidence" value="ECO:0007669"/>
    <property type="project" value="TreeGrafter"/>
</dbReference>
<dbReference type="FunFam" id="3.40.50.300:FF:000287">
    <property type="entry name" value="Multidrug ABC transporter ATP-binding protein"/>
    <property type="match status" value="1"/>
</dbReference>
<dbReference type="InterPro" id="IPR027417">
    <property type="entry name" value="P-loop_NTPase"/>
</dbReference>
<sequence>MIKYLFKNYISPFKWRFALGFILLILGSFLNVLLPKILMEAIDRGVDVSDENQLIHFGLVYLTAFLFYIFSLYFMAIVLENLGQDILIKLKTTSFYKVLNWDYHQFTKYSAGNLVSRIERDAEKVRFFFTYALVAIVQSFLMFLGMIFLMGSENKLLTLIVIAPLPLVVFLLYLLQKFVYPKFKKVRKIMAEIMSKTTEYLRGLDVLKVFNREKLYFDKYDSDNENKFKLERNIEIVWIVFFNFIMLLTNLVIAIIFKVGAPMIVKGILTYGAIVMFIEYVRQFFFPLIQISEQISQIQRAIASFSRIYKMHSKESKIKSGNEEIEKILNSIEFENVNFSYKVDEPVLKNISFKIPKGEKWAIVGETGSGKSTLIKLLLRFYDVDKGRVLIDGTNIRDIKIKSLRKDISLIEQDFYLFPATVIDNIRLFDNSITKNYIKKICKAIKIDGFIENLPRGYDTYLREEGSNLSVGEKQLLSIARAMVKEADLVLLDEATSSIDPHTEKKIDKAMNILLKDKTSIIIAHRLNTILDADKIIVLHEGKILEIGNHRELYKKEGYYYNLCQNQFVEKLED</sequence>
<dbReference type="Pfam" id="PF00664">
    <property type="entry name" value="ABC_membrane"/>
    <property type="match status" value="1"/>
</dbReference>
<dbReference type="EMBL" id="VSIX01000032">
    <property type="protein sequence ID" value="TYB31583.1"/>
    <property type="molecule type" value="Genomic_DNA"/>
</dbReference>
<dbReference type="InterPro" id="IPR017871">
    <property type="entry name" value="ABC_transporter-like_CS"/>
</dbReference>
<evidence type="ECO:0000256" key="8">
    <source>
        <dbReference type="SAM" id="Phobius"/>
    </source>
</evidence>
<dbReference type="PROSITE" id="PS50893">
    <property type="entry name" value="ABC_TRANSPORTER_2"/>
    <property type="match status" value="1"/>
</dbReference>
<keyword evidence="7 8" id="KW-0472">Membrane</keyword>
<protein>
    <submittedName>
        <fullName evidence="11">ABC transporter ATP-binding protein</fullName>
    </submittedName>
</protein>
<accession>A0A5D0MIZ4</accession>
<gene>
    <name evidence="11" type="ORF">FXF47_03025</name>
</gene>
<feature type="transmembrane region" description="Helical" evidence="8">
    <location>
        <begin position="15"/>
        <end position="34"/>
    </location>
</feature>
<dbReference type="GO" id="GO:0016887">
    <property type="term" value="F:ATP hydrolysis activity"/>
    <property type="evidence" value="ECO:0007669"/>
    <property type="project" value="InterPro"/>
</dbReference>
<reference evidence="11" key="1">
    <citation type="submission" date="2019-08" db="EMBL/GenBank/DDBJ databases">
        <title>Genomic characterization of a novel candidate phylum (ARYD3) from a high temperature, high salinity tertiary oil reservoir in north central Oklahoma, USA.</title>
        <authorList>
            <person name="Youssef N.H."/>
            <person name="Yadav A."/>
            <person name="Elshahed M.S."/>
        </authorList>
    </citation>
    <scope>NUCLEOTIDE SEQUENCE [LARGE SCALE GENOMIC DNA]</scope>
    <source>
        <strain evidence="11">ARYD3</strain>
    </source>
</reference>
<feature type="transmembrane region" description="Helical" evidence="8">
    <location>
        <begin position="54"/>
        <end position="79"/>
    </location>
</feature>
<evidence type="ECO:0000259" key="10">
    <source>
        <dbReference type="PROSITE" id="PS50929"/>
    </source>
</evidence>
<dbReference type="CDD" id="cd03254">
    <property type="entry name" value="ABCC_Glucan_exporter_like"/>
    <property type="match status" value="1"/>
</dbReference>
<dbReference type="InterPro" id="IPR003593">
    <property type="entry name" value="AAA+_ATPase"/>
</dbReference>
<proteinExistence type="predicted"/>
<feature type="transmembrane region" description="Helical" evidence="8">
    <location>
        <begin position="236"/>
        <end position="257"/>
    </location>
</feature>
<evidence type="ECO:0000256" key="1">
    <source>
        <dbReference type="ARBA" id="ARBA00004651"/>
    </source>
</evidence>
<comment type="subcellular location">
    <subcellularLocation>
        <location evidence="1">Cell membrane</location>
        <topology evidence="1">Multi-pass membrane protein</topology>
    </subcellularLocation>
</comment>
<dbReference type="Gene3D" id="3.40.50.300">
    <property type="entry name" value="P-loop containing nucleotide triphosphate hydrolases"/>
    <property type="match status" value="1"/>
</dbReference>
<dbReference type="AlphaFoldDB" id="A0A5D0MIZ4"/>
<evidence type="ECO:0000259" key="9">
    <source>
        <dbReference type="PROSITE" id="PS50893"/>
    </source>
</evidence>
<name>A0A5D0MIZ4_9BACT</name>
<dbReference type="PROSITE" id="PS50929">
    <property type="entry name" value="ABC_TM1F"/>
    <property type="match status" value="1"/>
</dbReference>
<feature type="domain" description="ABC transporter" evidence="9">
    <location>
        <begin position="332"/>
        <end position="566"/>
    </location>
</feature>
<dbReference type="PROSITE" id="PS00211">
    <property type="entry name" value="ABC_TRANSPORTER_1"/>
    <property type="match status" value="1"/>
</dbReference>
<evidence type="ECO:0000256" key="3">
    <source>
        <dbReference type="ARBA" id="ARBA00022692"/>
    </source>
</evidence>
<feature type="domain" description="ABC transmembrane type-1" evidence="10">
    <location>
        <begin position="18"/>
        <end position="300"/>
    </location>
</feature>
<keyword evidence="3 8" id="KW-0812">Transmembrane</keyword>
<keyword evidence="2" id="KW-0813">Transport</keyword>
<dbReference type="PANTHER" id="PTHR43394:SF1">
    <property type="entry name" value="ATP-BINDING CASSETTE SUB-FAMILY B MEMBER 10, MITOCHONDRIAL"/>
    <property type="match status" value="1"/>
</dbReference>
<evidence type="ECO:0000256" key="6">
    <source>
        <dbReference type="ARBA" id="ARBA00022989"/>
    </source>
</evidence>
<dbReference type="SMART" id="SM00382">
    <property type="entry name" value="AAA"/>
    <property type="match status" value="1"/>
</dbReference>
<dbReference type="GO" id="GO:0005886">
    <property type="term" value="C:plasma membrane"/>
    <property type="evidence" value="ECO:0007669"/>
    <property type="project" value="UniProtKB-SubCell"/>
</dbReference>
<feature type="transmembrane region" description="Helical" evidence="8">
    <location>
        <begin position="156"/>
        <end position="175"/>
    </location>
</feature>
<keyword evidence="5 11" id="KW-0067">ATP-binding</keyword>
<dbReference type="Gene3D" id="1.20.1560.10">
    <property type="entry name" value="ABC transporter type 1, transmembrane domain"/>
    <property type="match status" value="1"/>
</dbReference>
<evidence type="ECO:0000313" key="11">
    <source>
        <dbReference type="EMBL" id="TYB31583.1"/>
    </source>
</evidence>
<dbReference type="GO" id="GO:0005524">
    <property type="term" value="F:ATP binding"/>
    <property type="evidence" value="ECO:0007669"/>
    <property type="project" value="UniProtKB-KW"/>
</dbReference>
<dbReference type="PANTHER" id="PTHR43394">
    <property type="entry name" value="ATP-DEPENDENT PERMEASE MDL1, MITOCHONDRIAL"/>
    <property type="match status" value="1"/>
</dbReference>
<dbReference type="InterPro" id="IPR036640">
    <property type="entry name" value="ABC1_TM_sf"/>
</dbReference>